<evidence type="ECO:0000259" key="9">
    <source>
        <dbReference type="PROSITE" id="PS51123"/>
    </source>
</evidence>
<protein>
    <submittedName>
        <fullName evidence="10">OmpA family protein</fullName>
    </submittedName>
</protein>
<dbReference type="PANTHER" id="PTHR30329">
    <property type="entry name" value="STATOR ELEMENT OF FLAGELLAR MOTOR COMPLEX"/>
    <property type="match status" value="1"/>
</dbReference>
<organism evidence="10 11">
    <name type="scientific">Modicisalibacter luteus</name>
    <dbReference type="NCBI Taxonomy" id="453962"/>
    <lineage>
        <taxon>Bacteria</taxon>
        <taxon>Pseudomonadati</taxon>
        <taxon>Pseudomonadota</taxon>
        <taxon>Gammaproteobacteria</taxon>
        <taxon>Oceanospirillales</taxon>
        <taxon>Halomonadaceae</taxon>
        <taxon>Modicisalibacter</taxon>
    </lineage>
</organism>
<dbReference type="Pfam" id="PF00691">
    <property type="entry name" value="OmpA"/>
    <property type="match status" value="1"/>
</dbReference>
<dbReference type="InterPro" id="IPR036737">
    <property type="entry name" value="OmpA-like_sf"/>
</dbReference>
<name>A0ABV7M0F1_9GAMM</name>
<feature type="domain" description="OmpA-like" evidence="9">
    <location>
        <begin position="199"/>
        <end position="319"/>
    </location>
</feature>
<keyword evidence="4 8" id="KW-0812">Transmembrane</keyword>
<keyword evidence="11" id="KW-1185">Reference proteome</keyword>
<sequence length="319" mass="33631">MLDRHNSGHRYDVLLGTHAGERDNDGWMVSYLDIMTLLVALFVLLLTVSGQASGLGGLLRPETPRSSVEPATSVAPALTDAAVQAAIDTATVSIAPPPLVSETAVAAAVRITEIPELAPQARAAAIAVAAKPMISEAAIDAVLAVAKPMINETAIDAALAVAKPLIDPQAVAAASAIDKAVQEADALPTIEGVEVSRIKQGITLRIQDHLLFDSADATLTDEGRDVIQRLVAMLDELEGTISVEGHSDSRSINTPRFPSNWELSSMRATSILRYLSEAGIDASRMRAIGYADTQPIASNDTVAGRAANRRVEVIIHETR</sequence>
<keyword evidence="5 8" id="KW-1133">Transmembrane helix</keyword>
<dbReference type="InterPro" id="IPR006665">
    <property type="entry name" value="OmpA-like"/>
</dbReference>
<dbReference type="Gene3D" id="3.30.1330.60">
    <property type="entry name" value="OmpA-like domain"/>
    <property type="match status" value="1"/>
</dbReference>
<dbReference type="PANTHER" id="PTHR30329:SF21">
    <property type="entry name" value="LIPOPROTEIN YIAD-RELATED"/>
    <property type="match status" value="1"/>
</dbReference>
<dbReference type="Pfam" id="PF13677">
    <property type="entry name" value="MotB_plug"/>
    <property type="match status" value="1"/>
</dbReference>
<evidence type="ECO:0000256" key="2">
    <source>
        <dbReference type="ARBA" id="ARBA00008914"/>
    </source>
</evidence>
<evidence type="ECO:0000256" key="5">
    <source>
        <dbReference type="ARBA" id="ARBA00022989"/>
    </source>
</evidence>
<evidence type="ECO:0000256" key="7">
    <source>
        <dbReference type="PROSITE-ProRule" id="PRU00473"/>
    </source>
</evidence>
<dbReference type="CDD" id="cd07185">
    <property type="entry name" value="OmpA_C-like"/>
    <property type="match status" value="1"/>
</dbReference>
<reference evidence="11" key="1">
    <citation type="journal article" date="2019" name="Int. J. Syst. Evol. Microbiol.">
        <title>The Global Catalogue of Microorganisms (GCM) 10K type strain sequencing project: providing services to taxonomists for standard genome sequencing and annotation.</title>
        <authorList>
            <consortium name="The Broad Institute Genomics Platform"/>
            <consortium name="The Broad Institute Genome Sequencing Center for Infectious Disease"/>
            <person name="Wu L."/>
            <person name="Ma J."/>
        </authorList>
    </citation>
    <scope>NUCLEOTIDE SEQUENCE [LARGE SCALE GENOMIC DNA]</scope>
    <source>
        <strain evidence="11">KCTC 12847</strain>
    </source>
</reference>
<feature type="transmembrane region" description="Helical" evidence="8">
    <location>
        <begin position="34"/>
        <end position="59"/>
    </location>
</feature>
<evidence type="ECO:0000256" key="3">
    <source>
        <dbReference type="ARBA" id="ARBA00022475"/>
    </source>
</evidence>
<evidence type="ECO:0000256" key="1">
    <source>
        <dbReference type="ARBA" id="ARBA00004162"/>
    </source>
</evidence>
<dbReference type="InterPro" id="IPR050330">
    <property type="entry name" value="Bact_OuterMem_StrucFunc"/>
</dbReference>
<dbReference type="PROSITE" id="PS51123">
    <property type="entry name" value="OMPA_2"/>
    <property type="match status" value="1"/>
</dbReference>
<evidence type="ECO:0000256" key="6">
    <source>
        <dbReference type="ARBA" id="ARBA00023136"/>
    </source>
</evidence>
<evidence type="ECO:0000256" key="4">
    <source>
        <dbReference type="ARBA" id="ARBA00022692"/>
    </source>
</evidence>
<dbReference type="EMBL" id="JBHRUH010000012">
    <property type="protein sequence ID" value="MFC3292000.1"/>
    <property type="molecule type" value="Genomic_DNA"/>
</dbReference>
<dbReference type="RefSeq" id="WP_083932965.1">
    <property type="nucleotide sequence ID" value="NZ_BMXD01000003.1"/>
</dbReference>
<evidence type="ECO:0000256" key="8">
    <source>
        <dbReference type="SAM" id="Phobius"/>
    </source>
</evidence>
<comment type="subcellular location">
    <subcellularLocation>
        <location evidence="1">Cell membrane</location>
        <topology evidence="1">Single-pass membrane protein</topology>
    </subcellularLocation>
</comment>
<dbReference type="SUPFAM" id="SSF103088">
    <property type="entry name" value="OmpA-like"/>
    <property type="match status" value="1"/>
</dbReference>
<evidence type="ECO:0000313" key="11">
    <source>
        <dbReference type="Proteomes" id="UP001595640"/>
    </source>
</evidence>
<dbReference type="Proteomes" id="UP001595640">
    <property type="component" value="Unassembled WGS sequence"/>
</dbReference>
<gene>
    <name evidence="10" type="ORF">ACFOEI_07940</name>
</gene>
<accession>A0ABV7M0F1</accession>
<keyword evidence="3" id="KW-1003">Cell membrane</keyword>
<comment type="caution">
    <text evidence="10">The sequence shown here is derived from an EMBL/GenBank/DDBJ whole genome shotgun (WGS) entry which is preliminary data.</text>
</comment>
<dbReference type="InterPro" id="IPR025713">
    <property type="entry name" value="MotB-like_N_dom"/>
</dbReference>
<keyword evidence="6 7" id="KW-0472">Membrane</keyword>
<evidence type="ECO:0000313" key="10">
    <source>
        <dbReference type="EMBL" id="MFC3292000.1"/>
    </source>
</evidence>
<comment type="similarity">
    <text evidence="2">Belongs to the MotB family.</text>
</comment>
<proteinExistence type="inferred from homology"/>